<dbReference type="EMBL" id="CP030918">
    <property type="protein sequence ID" value="AXC48466.1"/>
    <property type="molecule type" value="Genomic_DNA"/>
</dbReference>
<evidence type="ECO:0000259" key="1">
    <source>
        <dbReference type="Pfam" id="PF13472"/>
    </source>
</evidence>
<reference evidence="3" key="1">
    <citation type="submission" date="2018-07" db="EMBL/GenBank/DDBJ databases">
        <title>Genome sequencing of Paracoccus sp. SC2-6.</title>
        <authorList>
            <person name="Heo J."/>
            <person name="Kim S.-J."/>
            <person name="Kwon S.-W."/>
        </authorList>
    </citation>
    <scope>NUCLEOTIDE SEQUENCE [LARGE SCALE GENOMIC DNA]</scope>
    <source>
        <strain evidence="3">SC2-6</strain>
    </source>
</reference>
<dbReference type="PANTHER" id="PTHR30383:SF5">
    <property type="entry name" value="SGNH HYDROLASE-TYPE ESTERASE DOMAIN-CONTAINING PROTEIN"/>
    <property type="match status" value="1"/>
</dbReference>
<dbReference type="OrthoDB" id="9786188at2"/>
<dbReference type="InterPro" id="IPR051532">
    <property type="entry name" value="Ester_Hydrolysis_Enzymes"/>
</dbReference>
<feature type="domain" description="SGNH hydrolase-type esterase" evidence="1">
    <location>
        <begin position="32"/>
        <end position="194"/>
    </location>
</feature>
<evidence type="ECO:0000313" key="2">
    <source>
        <dbReference type="EMBL" id="AXC48466.1"/>
    </source>
</evidence>
<dbReference type="Pfam" id="PF13472">
    <property type="entry name" value="Lipase_GDSL_2"/>
    <property type="match status" value="1"/>
</dbReference>
<dbReference type="GO" id="GO:0006629">
    <property type="term" value="P:lipid metabolic process"/>
    <property type="evidence" value="ECO:0007669"/>
    <property type="project" value="InterPro"/>
</dbReference>
<dbReference type="InterPro" id="IPR008265">
    <property type="entry name" value="Lipase_GDSL_AS"/>
</dbReference>
<dbReference type="AlphaFoldDB" id="A0A344PGG1"/>
<dbReference type="Gene3D" id="3.40.50.1110">
    <property type="entry name" value="SGNH hydrolase"/>
    <property type="match status" value="1"/>
</dbReference>
<dbReference type="GO" id="GO:0004622">
    <property type="term" value="F:phosphatidylcholine lysophospholipase activity"/>
    <property type="evidence" value="ECO:0007669"/>
    <property type="project" value="TreeGrafter"/>
</dbReference>
<dbReference type="InterPro" id="IPR013830">
    <property type="entry name" value="SGNH_hydro"/>
</dbReference>
<sequence length="219" mass="22850">MDRRSFTFGLGAAVAAPGFAYAVAPAPVRLLAFGDSLTAGFGLAPDQGFVPRLGAWLADHGGPPVQMINGGLSGDTTYGGRVRIGWALRTQPDAVLVELGANDMLMGLGPERAARNLDSIIDSAAEGGRPVALLGIHATGDRAFRARWDAMWAEVAARHGVPLVPDLYATIRAAPVAKRPAYLQADRLHASPKGVATMVELAGPVVLALVQKAAARRRS</sequence>
<dbReference type="InterPro" id="IPR036514">
    <property type="entry name" value="SGNH_hydro_sf"/>
</dbReference>
<dbReference type="Proteomes" id="UP000252023">
    <property type="component" value="Chromosome"/>
</dbReference>
<dbReference type="PROSITE" id="PS01098">
    <property type="entry name" value="LIPASE_GDSL_SER"/>
    <property type="match status" value="1"/>
</dbReference>
<dbReference type="SUPFAM" id="SSF52266">
    <property type="entry name" value="SGNH hydrolase"/>
    <property type="match status" value="1"/>
</dbReference>
<proteinExistence type="predicted"/>
<dbReference type="KEGG" id="pars:DRW48_01010"/>
<name>A0A344PGG1_9RHOB</name>
<protein>
    <submittedName>
        <fullName evidence="2">Arylesterase</fullName>
    </submittedName>
</protein>
<dbReference type="CDD" id="cd01822">
    <property type="entry name" value="Lysophospholipase_L1_like"/>
    <property type="match status" value="1"/>
</dbReference>
<organism evidence="2 3">
    <name type="scientific">Paracoccus suum</name>
    <dbReference type="NCBI Taxonomy" id="2259340"/>
    <lineage>
        <taxon>Bacteria</taxon>
        <taxon>Pseudomonadati</taxon>
        <taxon>Pseudomonadota</taxon>
        <taxon>Alphaproteobacteria</taxon>
        <taxon>Rhodobacterales</taxon>
        <taxon>Paracoccaceae</taxon>
        <taxon>Paracoccus</taxon>
    </lineage>
</organism>
<keyword evidence="3" id="KW-1185">Reference proteome</keyword>
<evidence type="ECO:0000313" key="3">
    <source>
        <dbReference type="Proteomes" id="UP000252023"/>
    </source>
</evidence>
<gene>
    <name evidence="2" type="ORF">DRW48_01010</name>
</gene>
<dbReference type="PANTHER" id="PTHR30383">
    <property type="entry name" value="THIOESTERASE 1/PROTEASE 1/LYSOPHOSPHOLIPASE L1"/>
    <property type="match status" value="1"/>
</dbReference>
<accession>A0A344PGG1</accession>
<dbReference type="RefSeq" id="WP_114074786.1">
    <property type="nucleotide sequence ID" value="NZ_CP030918.1"/>
</dbReference>